<comment type="caution">
    <text evidence="8">The sequence shown here is derived from an EMBL/GenBank/DDBJ whole genome shotgun (WGS) entry which is preliminary data.</text>
</comment>
<dbReference type="GeneID" id="78373517"/>
<evidence type="ECO:0000256" key="4">
    <source>
        <dbReference type="ARBA" id="ARBA00023157"/>
    </source>
</evidence>
<evidence type="ECO:0000256" key="6">
    <source>
        <dbReference type="SAM" id="Phobius"/>
    </source>
</evidence>
<keyword evidence="6" id="KW-1133">Transmembrane helix</keyword>
<keyword evidence="2" id="KW-0201">Cytochrome c-type biogenesis</keyword>
<name>A0A0D8FRP4_9ACTN</name>
<evidence type="ECO:0000256" key="1">
    <source>
        <dbReference type="ARBA" id="ARBA00004196"/>
    </source>
</evidence>
<comment type="subcellular location">
    <subcellularLocation>
        <location evidence="1">Cell envelope</location>
    </subcellularLocation>
</comment>
<feature type="domain" description="Thioredoxin" evidence="7">
    <location>
        <begin position="65"/>
        <end position="207"/>
    </location>
</feature>
<dbReference type="OrthoDB" id="9796554at2"/>
<organism evidence="8 9">
    <name type="scientific">Ferrimicrobium acidiphilum DSM 19497</name>
    <dbReference type="NCBI Taxonomy" id="1121877"/>
    <lineage>
        <taxon>Bacteria</taxon>
        <taxon>Bacillati</taxon>
        <taxon>Actinomycetota</taxon>
        <taxon>Acidimicrobiia</taxon>
        <taxon>Acidimicrobiales</taxon>
        <taxon>Acidimicrobiaceae</taxon>
        <taxon>Ferrimicrobium</taxon>
    </lineage>
</organism>
<keyword evidence="6" id="KW-0812">Transmembrane</keyword>
<reference evidence="8 9" key="1">
    <citation type="submission" date="2015-01" db="EMBL/GenBank/DDBJ databases">
        <title>Draft genome of the acidophilic iron oxidizer Ferrimicrobium acidiphilum strain T23.</title>
        <authorList>
            <person name="Poehlein A."/>
            <person name="Eisen S."/>
            <person name="Schloemann M."/>
            <person name="Johnson B.D."/>
            <person name="Daniel R."/>
            <person name="Muehling M."/>
        </authorList>
    </citation>
    <scope>NUCLEOTIDE SEQUENCE [LARGE SCALE GENOMIC DNA]</scope>
    <source>
        <strain evidence="8 9">T23</strain>
    </source>
</reference>
<dbReference type="AlphaFoldDB" id="A0A0D8FRP4"/>
<dbReference type="CDD" id="cd02966">
    <property type="entry name" value="TlpA_like_family"/>
    <property type="match status" value="1"/>
</dbReference>
<evidence type="ECO:0000313" key="8">
    <source>
        <dbReference type="EMBL" id="KJE75791.1"/>
    </source>
</evidence>
<dbReference type="eggNOG" id="COG0526">
    <property type="taxonomic scope" value="Bacteria"/>
</dbReference>
<dbReference type="PANTHER" id="PTHR42852">
    <property type="entry name" value="THIOL:DISULFIDE INTERCHANGE PROTEIN DSBE"/>
    <property type="match status" value="1"/>
</dbReference>
<feature type="transmembrane region" description="Helical" evidence="6">
    <location>
        <begin position="19"/>
        <end position="37"/>
    </location>
</feature>
<dbReference type="Proteomes" id="UP000032336">
    <property type="component" value="Unassembled WGS sequence"/>
</dbReference>
<dbReference type="InterPro" id="IPR013766">
    <property type="entry name" value="Thioredoxin_domain"/>
</dbReference>
<dbReference type="GO" id="GO:0016491">
    <property type="term" value="F:oxidoreductase activity"/>
    <property type="evidence" value="ECO:0007669"/>
    <property type="project" value="InterPro"/>
</dbReference>
<evidence type="ECO:0000313" key="9">
    <source>
        <dbReference type="Proteomes" id="UP000032336"/>
    </source>
</evidence>
<dbReference type="PROSITE" id="PS00194">
    <property type="entry name" value="THIOREDOXIN_1"/>
    <property type="match status" value="1"/>
</dbReference>
<dbReference type="InterPro" id="IPR050553">
    <property type="entry name" value="Thioredoxin_ResA/DsbE_sf"/>
</dbReference>
<keyword evidence="4" id="KW-1015">Disulfide bond</keyword>
<dbReference type="GO" id="GO:0030313">
    <property type="term" value="C:cell envelope"/>
    <property type="evidence" value="ECO:0007669"/>
    <property type="project" value="UniProtKB-SubCell"/>
</dbReference>
<proteinExistence type="predicted"/>
<keyword evidence="6" id="KW-0472">Membrane</keyword>
<evidence type="ECO:0000259" key="7">
    <source>
        <dbReference type="PROSITE" id="PS51352"/>
    </source>
</evidence>
<dbReference type="GO" id="GO:0017004">
    <property type="term" value="P:cytochrome complex assembly"/>
    <property type="evidence" value="ECO:0007669"/>
    <property type="project" value="UniProtKB-KW"/>
</dbReference>
<dbReference type="Gene3D" id="3.40.30.10">
    <property type="entry name" value="Glutaredoxin"/>
    <property type="match status" value="1"/>
</dbReference>
<dbReference type="InterPro" id="IPR036249">
    <property type="entry name" value="Thioredoxin-like_sf"/>
</dbReference>
<evidence type="ECO:0000256" key="2">
    <source>
        <dbReference type="ARBA" id="ARBA00022748"/>
    </source>
</evidence>
<accession>A0A0D8FRP4</accession>
<dbReference type="InterPro" id="IPR013740">
    <property type="entry name" value="Redoxin"/>
</dbReference>
<keyword evidence="5" id="KW-0676">Redox-active center</keyword>
<sequence length="207" mass="22081">MAVHEPLDRRRISRFGPRVWIFLLLVSVIVVVAYAVYAASLSDTTSTTASASLGSLSQVQSGKSPLVGKPVPNFSLPELTQNAKPSSGSVSPSEFVGHPLVINFFASWCTACQAETPMLASVAQGLGHKVDFLGIDENDTETTKALAFIAKNHVDYPVVTDHASLQGKYLLIGLPTTVFVASSGKVVGVVQGQMSKSVLEHWISRID</sequence>
<protein>
    <submittedName>
        <fullName evidence="8">Thiol-disulfide oxidoreductase ResA</fullName>
    </submittedName>
</protein>
<keyword evidence="3" id="KW-0735">Signal-anchor</keyword>
<evidence type="ECO:0000256" key="3">
    <source>
        <dbReference type="ARBA" id="ARBA00022968"/>
    </source>
</evidence>
<dbReference type="RefSeq" id="WP_052566318.1">
    <property type="nucleotide sequence ID" value="NZ_JQKF01000024.1"/>
</dbReference>
<dbReference type="Pfam" id="PF08534">
    <property type="entry name" value="Redoxin"/>
    <property type="match status" value="1"/>
</dbReference>
<dbReference type="SUPFAM" id="SSF52833">
    <property type="entry name" value="Thioredoxin-like"/>
    <property type="match status" value="1"/>
</dbReference>
<dbReference type="STRING" id="1121877.FEAC_24940"/>
<dbReference type="EMBL" id="JXUW01000029">
    <property type="protein sequence ID" value="KJE75791.1"/>
    <property type="molecule type" value="Genomic_DNA"/>
</dbReference>
<dbReference type="PANTHER" id="PTHR42852:SF6">
    <property type="entry name" value="THIOL:DISULFIDE INTERCHANGE PROTEIN DSBE"/>
    <property type="match status" value="1"/>
</dbReference>
<keyword evidence="9" id="KW-1185">Reference proteome</keyword>
<evidence type="ECO:0000256" key="5">
    <source>
        <dbReference type="ARBA" id="ARBA00023284"/>
    </source>
</evidence>
<gene>
    <name evidence="8" type="primary">resA</name>
    <name evidence="8" type="ORF">FEAC_24940</name>
</gene>
<dbReference type="InterPro" id="IPR017937">
    <property type="entry name" value="Thioredoxin_CS"/>
</dbReference>
<dbReference type="PROSITE" id="PS51352">
    <property type="entry name" value="THIOREDOXIN_2"/>
    <property type="match status" value="1"/>
</dbReference>